<keyword evidence="3" id="KW-1185">Reference proteome</keyword>
<gene>
    <name evidence="2" type="ORF">AAFF_G00136820</name>
</gene>
<proteinExistence type="predicted"/>
<comment type="caution">
    <text evidence="2">The sequence shown here is derived from an EMBL/GenBank/DDBJ whole genome shotgun (WGS) entry which is preliminary data.</text>
</comment>
<feature type="compositionally biased region" description="Polar residues" evidence="1">
    <location>
        <begin position="23"/>
        <end position="32"/>
    </location>
</feature>
<reference evidence="2" key="1">
    <citation type="journal article" date="2023" name="Science">
        <title>Genome structures resolve the early diversification of teleost fishes.</title>
        <authorList>
            <person name="Parey E."/>
            <person name="Louis A."/>
            <person name="Montfort J."/>
            <person name="Bouchez O."/>
            <person name="Roques C."/>
            <person name="Iampietro C."/>
            <person name="Lluch J."/>
            <person name="Castinel A."/>
            <person name="Donnadieu C."/>
            <person name="Desvignes T."/>
            <person name="Floi Bucao C."/>
            <person name="Jouanno E."/>
            <person name="Wen M."/>
            <person name="Mejri S."/>
            <person name="Dirks R."/>
            <person name="Jansen H."/>
            <person name="Henkel C."/>
            <person name="Chen W.J."/>
            <person name="Zahm M."/>
            <person name="Cabau C."/>
            <person name="Klopp C."/>
            <person name="Thompson A.W."/>
            <person name="Robinson-Rechavi M."/>
            <person name="Braasch I."/>
            <person name="Lecointre G."/>
            <person name="Bobe J."/>
            <person name="Postlethwait J.H."/>
            <person name="Berthelot C."/>
            <person name="Roest Crollius H."/>
            <person name="Guiguen Y."/>
        </authorList>
    </citation>
    <scope>NUCLEOTIDE SEQUENCE</scope>
    <source>
        <strain evidence="2">NC1722</strain>
    </source>
</reference>
<evidence type="ECO:0000313" key="3">
    <source>
        <dbReference type="Proteomes" id="UP001221898"/>
    </source>
</evidence>
<evidence type="ECO:0000313" key="2">
    <source>
        <dbReference type="EMBL" id="KAJ8417973.1"/>
    </source>
</evidence>
<evidence type="ECO:0000256" key="1">
    <source>
        <dbReference type="SAM" id="MobiDB-lite"/>
    </source>
</evidence>
<protein>
    <submittedName>
        <fullName evidence="2">Uncharacterized protein</fullName>
    </submittedName>
</protein>
<name>A0AAD7X2P0_9TELE</name>
<sequence>MKPEVTPDRGVQGLSLDSDRSQSDVAMNSRPSEQWLLVTRRGEGQEEWVGCLSPSLLCPFSRCPPR</sequence>
<feature type="region of interest" description="Disordered" evidence="1">
    <location>
        <begin position="1"/>
        <end position="33"/>
    </location>
</feature>
<organism evidence="2 3">
    <name type="scientific">Aldrovandia affinis</name>
    <dbReference type="NCBI Taxonomy" id="143900"/>
    <lineage>
        <taxon>Eukaryota</taxon>
        <taxon>Metazoa</taxon>
        <taxon>Chordata</taxon>
        <taxon>Craniata</taxon>
        <taxon>Vertebrata</taxon>
        <taxon>Euteleostomi</taxon>
        <taxon>Actinopterygii</taxon>
        <taxon>Neopterygii</taxon>
        <taxon>Teleostei</taxon>
        <taxon>Notacanthiformes</taxon>
        <taxon>Halosauridae</taxon>
        <taxon>Aldrovandia</taxon>
    </lineage>
</organism>
<dbReference type="EMBL" id="JAINUG010000002">
    <property type="protein sequence ID" value="KAJ8417973.1"/>
    <property type="molecule type" value="Genomic_DNA"/>
</dbReference>
<accession>A0AAD7X2P0</accession>
<dbReference type="AlphaFoldDB" id="A0AAD7X2P0"/>
<dbReference type="Proteomes" id="UP001221898">
    <property type="component" value="Unassembled WGS sequence"/>
</dbReference>